<evidence type="ECO:0000256" key="2">
    <source>
        <dbReference type="ARBA" id="ARBA00012616"/>
    </source>
</evidence>
<evidence type="ECO:0000259" key="9">
    <source>
        <dbReference type="Pfam" id="PF08669"/>
    </source>
</evidence>
<comment type="catalytic activity">
    <reaction evidence="6 7">
        <text>N(6)-[(R)-S(8)-aminomethyldihydrolipoyl]-L-lysyl-[protein] + (6S)-5,6,7,8-tetrahydrofolate = N(6)-[(R)-dihydrolipoyl]-L-lysyl-[protein] + (6R)-5,10-methylene-5,6,7,8-tetrahydrofolate + NH4(+)</text>
        <dbReference type="Rhea" id="RHEA:16945"/>
        <dbReference type="Rhea" id="RHEA-COMP:10475"/>
        <dbReference type="Rhea" id="RHEA-COMP:10492"/>
        <dbReference type="ChEBI" id="CHEBI:15636"/>
        <dbReference type="ChEBI" id="CHEBI:28938"/>
        <dbReference type="ChEBI" id="CHEBI:57453"/>
        <dbReference type="ChEBI" id="CHEBI:83100"/>
        <dbReference type="ChEBI" id="CHEBI:83143"/>
        <dbReference type="EC" id="2.1.2.10"/>
    </reaction>
</comment>
<dbReference type="Gene3D" id="2.40.30.110">
    <property type="entry name" value="Aminomethyltransferase beta-barrel domains"/>
    <property type="match status" value="1"/>
</dbReference>
<dbReference type="PIRSF" id="PIRSF006487">
    <property type="entry name" value="GcvT"/>
    <property type="match status" value="1"/>
</dbReference>
<dbReference type="InterPro" id="IPR028896">
    <property type="entry name" value="GcvT/YgfZ/DmdA"/>
</dbReference>
<dbReference type="NCBIfam" id="TIGR00528">
    <property type="entry name" value="gcvT"/>
    <property type="match status" value="1"/>
</dbReference>
<dbReference type="PANTHER" id="PTHR43757">
    <property type="entry name" value="AMINOMETHYLTRANSFERASE"/>
    <property type="match status" value="1"/>
</dbReference>
<dbReference type="Gene3D" id="4.10.1250.10">
    <property type="entry name" value="Aminomethyltransferase fragment"/>
    <property type="match status" value="1"/>
</dbReference>
<comment type="function">
    <text evidence="7">The glycine cleavage system catalyzes the degradation of glycine.</text>
</comment>
<dbReference type="Proteomes" id="UP000760545">
    <property type="component" value="Unassembled WGS sequence"/>
</dbReference>
<evidence type="ECO:0000313" key="10">
    <source>
        <dbReference type="EMBL" id="NJX15464.1"/>
    </source>
</evidence>
<dbReference type="EMBL" id="JAAVJS010000009">
    <property type="protein sequence ID" value="NJX15464.1"/>
    <property type="molecule type" value="Genomic_DNA"/>
</dbReference>
<dbReference type="InterPro" id="IPR029043">
    <property type="entry name" value="GcvT/YgfZ_C"/>
</dbReference>
<dbReference type="Gene3D" id="3.30.70.1400">
    <property type="entry name" value="Aminomethyltransferase beta-barrel domains"/>
    <property type="match status" value="1"/>
</dbReference>
<dbReference type="SUPFAM" id="SSF101790">
    <property type="entry name" value="Aminomethyltransferase beta-barrel domain"/>
    <property type="match status" value="1"/>
</dbReference>
<comment type="subunit">
    <text evidence="7">The glycine cleavage system is composed of four proteins: P, T, L and H.</text>
</comment>
<evidence type="ECO:0000256" key="7">
    <source>
        <dbReference type="HAMAP-Rule" id="MF_00259"/>
    </source>
</evidence>
<evidence type="ECO:0000256" key="6">
    <source>
        <dbReference type="ARBA" id="ARBA00047665"/>
    </source>
</evidence>
<evidence type="ECO:0000256" key="4">
    <source>
        <dbReference type="ARBA" id="ARBA00022679"/>
    </source>
</evidence>
<dbReference type="Gene3D" id="3.30.1360.120">
    <property type="entry name" value="Probable tRNA modification gtpase trme, domain 1"/>
    <property type="match status" value="1"/>
</dbReference>
<keyword evidence="4 7" id="KW-0808">Transferase</keyword>
<dbReference type="NCBIfam" id="NF001567">
    <property type="entry name" value="PRK00389.1"/>
    <property type="match status" value="1"/>
</dbReference>
<dbReference type="RefSeq" id="WP_167917703.1">
    <property type="nucleotide sequence ID" value="NZ_JAAVJS010000009.1"/>
</dbReference>
<sequence length="360" mass="39493">MKNTALTQTHEALGAKMVPFAGFNMPVQYEGVNAEHETVRNAVGVFDVSHMGEFLIEGEHALELIQKVSSNDASKLTIGKAQYSCMPNENSGIVDDLIIYRIKEHTYLLVVNASNIEKDWNWIESKNDVGAKMRNLSDDYSLLAIQGPKAVEAMQSLTSEDLSAIKFYNFVVGDFAGIEHVIISATGYTGSGGFEIYCKNSEVKQIWDKVFETGKDFGIKPIGLAARDTLRLEMGYCLYGNDIDDTTSPIEAGLGWITKFTKDFTNSEALKAEKERGPERKLIAFELNERGIPRQGYDILDDNGKTIGSVTSGTMSPSLGKGIGLGYVPTGYSKVGSTINIQIRKKVVPATVVKLPFYKG</sequence>
<organism evidence="10 11">
    <name type="scientific">Tamlana crocina</name>
    <dbReference type="NCBI Taxonomy" id="393006"/>
    <lineage>
        <taxon>Bacteria</taxon>
        <taxon>Pseudomonadati</taxon>
        <taxon>Bacteroidota</taxon>
        <taxon>Flavobacteriia</taxon>
        <taxon>Flavobacteriales</taxon>
        <taxon>Flavobacteriaceae</taxon>
        <taxon>Tamlana</taxon>
    </lineage>
</organism>
<accession>A0ABX1DEI5</accession>
<dbReference type="HAMAP" id="MF_00259">
    <property type="entry name" value="GcvT"/>
    <property type="match status" value="1"/>
</dbReference>
<reference evidence="10 11" key="1">
    <citation type="submission" date="2020-03" db="EMBL/GenBank/DDBJ databases">
        <title>Tamlana sp. nov, isolated from XXX.</title>
        <authorList>
            <person name="Cao W.R."/>
        </authorList>
    </citation>
    <scope>NUCLEOTIDE SEQUENCE [LARGE SCALE GENOMIC DNA]</scope>
    <source>
        <strain evidence="10 11">HST1-43</strain>
    </source>
</reference>
<evidence type="ECO:0000256" key="1">
    <source>
        <dbReference type="ARBA" id="ARBA00008609"/>
    </source>
</evidence>
<dbReference type="Pfam" id="PF01571">
    <property type="entry name" value="GCV_T"/>
    <property type="match status" value="1"/>
</dbReference>
<keyword evidence="3 7" id="KW-0032">Aminotransferase</keyword>
<dbReference type="PANTHER" id="PTHR43757:SF2">
    <property type="entry name" value="AMINOMETHYLTRANSFERASE, MITOCHONDRIAL"/>
    <property type="match status" value="1"/>
</dbReference>
<dbReference type="EC" id="2.1.2.10" evidence="2 7"/>
<dbReference type="InterPro" id="IPR006223">
    <property type="entry name" value="GcvT"/>
</dbReference>
<dbReference type="InterPro" id="IPR022903">
    <property type="entry name" value="GcvT_bac"/>
</dbReference>
<dbReference type="GO" id="GO:0004047">
    <property type="term" value="F:aminomethyltransferase activity"/>
    <property type="evidence" value="ECO:0007669"/>
    <property type="project" value="UniProtKB-EC"/>
</dbReference>
<dbReference type="InterPro" id="IPR027266">
    <property type="entry name" value="TrmE/GcvT-like"/>
</dbReference>
<evidence type="ECO:0000256" key="5">
    <source>
        <dbReference type="ARBA" id="ARBA00031395"/>
    </source>
</evidence>
<dbReference type="InterPro" id="IPR013977">
    <property type="entry name" value="GcvT_C"/>
</dbReference>
<dbReference type="InterPro" id="IPR006222">
    <property type="entry name" value="GCVT_N"/>
</dbReference>
<evidence type="ECO:0000256" key="3">
    <source>
        <dbReference type="ARBA" id="ARBA00022576"/>
    </source>
</evidence>
<gene>
    <name evidence="7 10" type="primary">gcvT</name>
    <name evidence="10" type="ORF">HC176_08170</name>
</gene>
<evidence type="ECO:0000313" key="11">
    <source>
        <dbReference type="Proteomes" id="UP000760545"/>
    </source>
</evidence>
<proteinExistence type="inferred from homology"/>
<protein>
    <recommendedName>
        <fullName evidence="2 7">Aminomethyltransferase</fullName>
        <ecNumber evidence="2 7">2.1.2.10</ecNumber>
    </recommendedName>
    <alternativeName>
        <fullName evidence="5 7">Glycine cleavage system T protein</fullName>
    </alternativeName>
</protein>
<dbReference type="SUPFAM" id="SSF103025">
    <property type="entry name" value="Folate-binding domain"/>
    <property type="match status" value="1"/>
</dbReference>
<evidence type="ECO:0000259" key="8">
    <source>
        <dbReference type="Pfam" id="PF01571"/>
    </source>
</evidence>
<feature type="domain" description="Aminomethyltransferase C-terminal" evidence="9">
    <location>
        <begin position="280"/>
        <end position="359"/>
    </location>
</feature>
<feature type="domain" description="GCVT N-terminal" evidence="8">
    <location>
        <begin position="6"/>
        <end position="262"/>
    </location>
</feature>
<name>A0ABX1DEI5_9FLAO</name>
<comment type="caution">
    <text evidence="10">The sequence shown here is derived from an EMBL/GenBank/DDBJ whole genome shotgun (WGS) entry which is preliminary data.</text>
</comment>
<comment type="similarity">
    <text evidence="1 7">Belongs to the GcvT family.</text>
</comment>
<keyword evidence="11" id="KW-1185">Reference proteome</keyword>
<dbReference type="Pfam" id="PF08669">
    <property type="entry name" value="GCV_T_C"/>
    <property type="match status" value="1"/>
</dbReference>